<dbReference type="EMBL" id="GBXM01015881">
    <property type="protein sequence ID" value="JAH92696.1"/>
    <property type="molecule type" value="Transcribed_RNA"/>
</dbReference>
<organism evidence="1">
    <name type="scientific">Anguilla anguilla</name>
    <name type="common">European freshwater eel</name>
    <name type="synonym">Muraena anguilla</name>
    <dbReference type="NCBI Taxonomy" id="7936"/>
    <lineage>
        <taxon>Eukaryota</taxon>
        <taxon>Metazoa</taxon>
        <taxon>Chordata</taxon>
        <taxon>Craniata</taxon>
        <taxon>Vertebrata</taxon>
        <taxon>Euteleostomi</taxon>
        <taxon>Actinopterygii</taxon>
        <taxon>Neopterygii</taxon>
        <taxon>Teleostei</taxon>
        <taxon>Anguilliformes</taxon>
        <taxon>Anguillidae</taxon>
        <taxon>Anguilla</taxon>
    </lineage>
</organism>
<proteinExistence type="predicted"/>
<dbReference type="AlphaFoldDB" id="A0A0E9WQW4"/>
<reference evidence="1" key="1">
    <citation type="submission" date="2014-11" db="EMBL/GenBank/DDBJ databases">
        <authorList>
            <person name="Amaro Gonzalez C."/>
        </authorList>
    </citation>
    <scope>NUCLEOTIDE SEQUENCE</scope>
</reference>
<sequence length="62" mass="6720">MGPFHNLSANRASNSEDFSPYYSSAVGAEGLKLQPYRRPPESHFGGLSLSSEAMELATENCL</sequence>
<evidence type="ECO:0000313" key="1">
    <source>
        <dbReference type="EMBL" id="JAH92696.1"/>
    </source>
</evidence>
<accession>A0A0E9WQW4</accession>
<reference evidence="1" key="2">
    <citation type="journal article" date="2015" name="Fish Shellfish Immunol.">
        <title>Early steps in the European eel (Anguilla anguilla)-Vibrio vulnificus interaction in the gills: Role of the RtxA13 toxin.</title>
        <authorList>
            <person name="Callol A."/>
            <person name="Pajuelo D."/>
            <person name="Ebbesson L."/>
            <person name="Teles M."/>
            <person name="MacKenzie S."/>
            <person name="Amaro C."/>
        </authorList>
    </citation>
    <scope>NUCLEOTIDE SEQUENCE</scope>
</reference>
<protein>
    <submittedName>
        <fullName evidence="1">Uncharacterized protein</fullName>
    </submittedName>
</protein>
<name>A0A0E9WQW4_ANGAN</name>